<reference evidence="3" key="1">
    <citation type="journal article" date="2019" name="Int. J. Syst. Evol. Microbiol.">
        <title>The Global Catalogue of Microorganisms (GCM) 10K type strain sequencing project: providing services to taxonomists for standard genome sequencing and annotation.</title>
        <authorList>
            <consortium name="The Broad Institute Genomics Platform"/>
            <consortium name="The Broad Institute Genome Sequencing Center for Infectious Disease"/>
            <person name="Wu L."/>
            <person name="Ma J."/>
        </authorList>
    </citation>
    <scope>NUCLEOTIDE SEQUENCE [LARGE SCALE GENOMIC DNA]</scope>
    <source>
        <strain evidence="3">JCM 18055</strain>
    </source>
</reference>
<organism evidence="2 3">
    <name type="scientific">Pseudonocardia yuanmonensis</name>
    <dbReference type="NCBI Taxonomy" id="1095914"/>
    <lineage>
        <taxon>Bacteria</taxon>
        <taxon>Bacillati</taxon>
        <taxon>Actinomycetota</taxon>
        <taxon>Actinomycetes</taxon>
        <taxon>Pseudonocardiales</taxon>
        <taxon>Pseudonocardiaceae</taxon>
        <taxon>Pseudonocardia</taxon>
    </lineage>
</organism>
<dbReference type="Proteomes" id="UP001500325">
    <property type="component" value="Unassembled WGS sequence"/>
</dbReference>
<protein>
    <submittedName>
        <fullName evidence="2">Uncharacterized protein</fullName>
    </submittedName>
</protein>
<accession>A0ABP8W8H6</accession>
<feature type="region of interest" description="Disordered" evidence="1">
    <location>
        <begin position="69"/>
        <end position="88"/>
    </location>
</feature>
<feature type="region of interest" description="Disordered" evidence="1">
    <location>
        <begin position="1"/>
        <end position="27"/>
    </location>
</feature>
<evidence type="ECO:0000313" key="2">
    <source>
        <dbReference type="EMBL" id="GAA4682383.1"/>
    </source>
</evidence>
<gene>
    <name evidence="2" type="ORF">GCM10023215_15470</name>
</gene>
<feature type="compositionally biased region" description="Gly residues" evidence="1">
    <location>
        <begin position="79"/>
        <end position="88"/>
    </location>
</feature>
<sequence length="88" mass="9063">MAGLLGGPGQRVQTHHDLHQGGARTGGGRQRAWLALFQIGQAQPAAEQVDHQVRAALVETPLVVLHAAGEPGEQVPDGVGLGGGHDRP</sequence>
<dbReference type="EMBL" id="BAABIC010000004">
    <property type="protein sequence ID" value="GAA4682383.1"/>
    <property type="molecule type" value="Genomic_DNA"/>
</dbReference>
<evidence type="ECO:0000313" key="3">
    <source>
        <dbReference type="Proteomes" id="UP001500325"/>
    </source>
</evidence>
<comment type="caution">
    <text evidence="2">The sequence shown here is derived from an EMBL/GenBank/DDBJ whole genome shotgun (WGS) entry which is preliminary data.</text>
</comment>
<name>A0ABP8W8H6_9PSEU</name>
<keyword evidence="3" id="KW-1185">Reference proteome</keyword>
<proteinExistence type="predicted"/>
<evidence type="ECO:0000256" key="1">
    <source>
        <dbReference type="SAM" id="MobiDB-lite"/>
    </source>
</evidence>